<name>Q8GDW0_HELMO</name>
<sequence>MNDFIFAAAFYGLAGMTILSAAGVVFLKDIVHSALMLALSFIGVAGLYVLLNADFLAAVQILVYGGAVAILIAFGVMLTRRRNMKESNPNNRWVIYASFVSAAFFAICGWALIGTDFKPVGQQVNPEAAVEGLASLLLGDYVVAFESAAVLLLVALVGAIILAKGAKEA</sequence>
<feature type="transmembrane region" description="Helical" evidence="2">
    <location>
        <begin position="34"/>
        <end position="51"/>
    </location>
</feature>
<dbReference type="OrthoDB" id="9814997at2"/>
<dbReference type="GO" id="GO:0016491">
    <property type="term" value="F:oxidoreductase activity"/>
    <property type="evidence" value="ECO:0007669"/>
    <property type="project" value="UniProtKB-KW"/>
</dbReference>
<accession>Q8GDW0</accession>
<dbReference type="InterPro" id="IPR042106">
    <property type="entry name" value="Nuo/plastoQ_OxRdtase_6_NuoJ"/>
</dbReference>
<comment type="similarity">
    <text evidence="1 2">Belongs to the complex I subunit 6 family.</text>
</comment>
<dbReference type="GO" id="GO:0008137">
    <property type="term" value="F:NADH dehydrogenase (ubiquinone) activity"/>
    <property type="evidence" value="ECO:0007669"/>
    <property type="project" value="UniProtKB-UniRule"/>
</dbReference>
<protein>
    <recommendedName>
        <fullName evidence="2">NADH-quinone oxidoreductase subunit J</fullName>
        <ecNumber evidence="2">7.1.1.-</ecNumber>
    </recommendedName>
</protein>
<gene>
    <name evidence="4" type="primary">nuoJ</name>
    <name evidence="5" type="ORF">GJ688_01725</name>
</gene>
<dbReference type="GO" id="GO:0005886">
    <property type="term" value="C:plasma membrane"/>
    <property type="evidence" value="ECO:0007669"/>
    <property type="project" value="UniProtKB-SubCell"/>
</dbReference>
<evidence type="ECO:0000313" key="6">
    <source>
        <dbReference type="Proteomes" id="UP000430670"/>
    </source>
</evidence>
<comment type="subcellular location">
    <subcellularLocation>
        <location evidence="2">Cell membrane</location>
        <topology evidence="2">Multi-pass membrane protein</topology>
    </subcellularLocation>
</comment>
<keyword evidence="2" id="KW-1003">Cell membrane</keyword>
<dbReference type="EC" id="7.1.1.-" evidence="2"/>
<reference evidence="4" key="3">
    <citation type="journal article" date="2006" name="Proc. Natl. Acad. Sci. U.S.A.">
        <title>The cyanobacterial genome core and the origin of photosynthesis.</title>
        <authorList>
            <person name="Mulkidjanian A.Y."/>
            <person name="Koonin E.V."/>
            <person name="Makarova K.S."/>
            <person name="Mekhedov S.L."/>
            <person name="Sorokin A."/>
            <person name="Wolf Y.I."/>
            <person name="Dufresne A."/>
            <person name="Partensky F."/>
            <person name="Burd H."/>
            <person name="Kaznadzey D."/>
            <person name="Haselkorn R."/>
            <person name="Galperin M.Y."/>
        </authorList>
    </citation>
    <scope>NUCLEOTIDE SEQUENCE</scope>
</reference>
<comment type="catalytic activity">
    <reaction evidence="2">
        <text>a quinone + NADH + 5 H(+)(in) = a quinol + NAD(+) + 4 H(+)(out)</text>
        <dbReference type="Rhea" id="RHEA:57888"/>
        <dbReference type="ChEBI" id="CHEBI:15378"/>
        <dbReference type="ChEBI" id="CHEBI:24646"/>
        <dbReference type="ChEBI" id="CHEBI:57540"/>
        <dbReference type="ChEBI" id="CHEBI:57945"/>
        <dbReference type="ChEBI" id="CHEBI:132124"/>
    </reaction>
</comment>
<dbReference type="EMBL" id="WNKU01000001">
    <property type="protein sequence ID" value="MTV47700.1"/>
    <property type="molecule type" value="Genomic_DNA"/>
</dbReference>
<feature type="transmembrane region" description="Helical" evidence="2">
    <location>
        <begin position="6"/>
        <end position="27"/>
    </location>
</feature>
<dbReference type="PANTHER" id="PTHR33269:SF17">
    <property type="entry name" value="NADH-UBIQUINONE OXIDOREDUCTASE CHAIN 6"/>
    <property type="match status" value="1"/>
</dbReference>
<feature type="transmembrane region" description="Helical" evidence="2">
    <location>
        <begin position="57"/>
        <end position="78"/>
    </location>
</feature>
<feature type="transmembrane region" description="Helical" evidence="2">
    <location>
        <begin position="141"/>
        <end position="163"/>
    </location>
</feature>
<feature type="transmembrane region" description="Helical" evidence="2">
    <location>
        <begin position="93"/>
        <end position="113"/>
    </location>
</feature>
<dbReference type="Proteomes" id="UP000430670">
    <property type="component" value="Unassembled WGS sequence"/>
</dbReference>
<evidence type="ECO:0000313" key="5">
    <source>
        <dbReference type="EMBL" id="MTV47700.1"/>
    </source>
</evidence>
<dbReference type="GO" id="GO:0048038">
    <property type="term" value="F:quinone binding"/>
    <property type="evidence" value="ECO:0007669"/>
    <property type="project" value="UniProtKB-UniRule"/>
</dbReference>
<reference evidence="3" key="1">
    <citation type="journal article" date="2002" name="Science">
        <title>Whole-genome analysis of photosynthetic prokaryotes.</title>
        <authorList>
            <person name="Raymond J."/>
            <person name="Zhaxybayeva O."/>
            <person name="Gogarten J.P."/>
            <person name="Gerdes S.Y."/>
            <person name="Blankenship R.E."/>
        </authorList>
    </citation>
    <scope>NUCLEOTIDE SEQUENCE</scope>
</reference>
<dbReference type="InterPro" id="IPR001457">
    <property type="entry name" value="NADH_UbQ/plastoQ_OxRdtase_su6"/>
</dbReference>
<feature type="non-terminal residue" evidence="3">
    <location>
        <position position="169"/>
    </location>
</feature>
<dbReference type="PANTHER" id="PTHR33269">
    <property type="entry name" value="NADH-UBIQUINONE OXIDOREDUCTASE CHAIN 6"/>
    <property type="match status" value="1"/>
</dbReference>
<keyword evidence="2" id="KW-0520">NAD</keyword>
<dbReference type="Pfam" id="PF00499">
    <property type="entry name" value="Oxidored_q3"/>
    <property type="match status" value="1"/>
</dbReference>
<organism evidence="3">
    <name type="scientific">Heliobacterium mobile</name>
    <name type="common">Heliobacillus mobilis</name>
    <dbReference type="NCBI Taxonomy" id="28064"/>
    <lineage>
        <taxon>Bacteria</taxon>
        <taxon>Bacillati</taxon>
        <taxon>Bacillota</taxon>
        <taxon>Clostridia</taxon>
        <taxon>Eubacteriales</taxon>
        <taxon>Heliobacteriaceae</taxon>
        <taxon>Heliobacterium</taxon>
    </lineage>
</organism>
<keyword evidence="2" id="KW-1133">Transmembrane helix</keyword>
<evidence type="ECO:0000313" key="4">
    <source>
        <dbReference type="EMBL" id="ABH04826.1"/>
    </source>
</evidence>
<reference evidence="5 6" key="4">
    <citation type="submission" date="2019-11" db="EMBL/GenBank/DDBJ databases">
        <title>Whole-genome sequence of a the green, strictly anaerobic photosynthetic bacterium Heliobacillus mobilis DSM 6151.</title>
        <authorList>
            <person name="Kyndt J.A."/>
            <person name="Meyer T.E."/>
        </authorList>
    </citation>
    <scope>NUCLEOTIDE SEQUENCE [LARGE SCALE GENOMIC DNA]</scope>
    <source>
        <strain evidence="5 6">DSM 6151</strain>
    </source>
</reference>
<evidence type="ECO:0000313" key="3">
    <source>
        <dbReference type="EMBL" id="AAN87466.1"/>
    </source>
</evidence>
<keyword evidence="3" id="KW-0560">Oxidoreductase</keyword>
<dbReference type="EMBL" id="DQ831218">
    <property type="protein sequence ID" value="ABH04826.1"/>
    <property type="molecule type" value="Genomic_DNA"/>
</dbReference>
<proteinExistence type="inferred from homology"/>
<evidence type="ECO:0000256" key="2">
    <source>
        <dbReference type="RuleBase" id="RU004429"/>
    </source>
</evidence>
<evidence type="ECO:0000256" key="1">
    <source>
        <dbReference type="ARBA" id="ARBA00005698"/>
    </source>
</evidence>
<keyword evidence="2" id="KW-0472">Membrane</keyword>
<reference evidence="3" key="2">
    <citation type="submission" date="2002-08" db="EMBL/GenBank/DDBJ databases">
        <authorList>
            <person name="Liolios K.G."/>
            <person name="Chu L."/>
            <person name="Ostrovskaya O."/>
            <person name="Mendybaeva N."/>
            <person name="Koukharenko V."/>
            <person name="Gerdes S."/>
            <person name="Kyrpides N."/>
            <person name="Overbeek R."/>
        </authorList>
    </citation>
    <scope>NUCLEOTIDE SEQUENCE</scope>
</reference>
<keyword evidence="2" id="KW-0812">Transmembrane</keyword>
<dbReference type="Gene3D" id="1.20.120.1200">
    <property type="entry name" value="NADH-ubiquinone/plastoquinone oxidoreductase chain 6, subunit NuoJ"/>
    <property type="match status" value="1"/>
</dbReference>
<comment type="function">
    <text evidence="2">NDH-1 shuttles electrons from NADH, via FMN and iron-sulfur (Fe-S) centers, to quinones in the respiratory chain. Couples the redox reaction to proton translocation (for every two electrons transferred, four hydrogen ions are translocated across the cytoplasmic membrane), and thus conserves the redox energy in a proton gradient.</text>
</comment>
<dbReference type="EMBL" id="AY142862">
    <property type="protein sequence ID" value="AAN87466.1"/>
    <property type="molecule type" value="Genomic_DNA"/>
</dbReference>
<keyword evidence="6" id="KW-1185">Reference proteome</keyword>
<dbReference type="AlphaFoldDB" id="Q8GDW0"/>
<keyword evidence="2" id="KW-0874">Quinone</keyword>